<keyword evidence="2" id="KW-0479">Metal-binding</keyword>
<feature type="domain" description="Glutathionylspermidine synthase pre-ATP-grasp-like" evidence="6">
    <location>
        <begin position="21"/>
        <end position="410"/>
    </location>
</feature>
<dbReference type="GO" id="GO:0016874">
    <property type="term" value="F:ligase activity"/>
    <property type="evidence" value="ECO:0007669"/>
    <property type="project" value="UniProtKB-KW"/>
</dbReference>
<dbReference type="Proteomes" id="UP000234956">
    <property type="component" value="Unassembled WGS sequence"/>
</dbReference>
<evidence type="ECO:0000313" key="8">
    <source>
        <dbReference type="Proteomes" id="UP000234956"/>
    </source>
</evidence>
<keyword evidence="3" id="KW-0547">Nucleotide-binding</keyword>
<dbReference type="AlphaFoldDB" id="A0A2I0V469"/>
<proteinExistence type="predicted"/>
<dbReference type="EMBL" id="PDFK01000001">
    <property type="protein sequence ID" value="PKU53086.1"/>
    <property type="molecule type" value="Genomic_DNA"/>
</dbReference>
<evidence type="ECO:0000256" key="2">
    <source>
        <dbReference type="ARBA" id="ARBA00022723"/>
    </source>
</evidence>
<name>A0A2I0V469_9BACI</name>
<evidence type="ECO:0000259" key="6">
    <source>
        <dbReference type="Pfam" id="PF03738"/>
    </source>
</evidence>
<evidence type="ECO:0000256" key="1">
    <source>
        <dbReference type="ARBA" id="ARBA00022598"/>
    </source>
</evidence>
<dbReference type="GO" id="GO:0005524">
    <property type="term" value="F:ATP binding"/>
    <property type="evidence" value="ECO:0007669"/>
    <property type="project" value="UniProtKB-KW"/>
</dbReference>
<keyword evidence="4" id="KW-0067">ATP-binding</keyword>
<comment type="caution">
    <text evidence="7">The sequence shown here is derived from an EMBL/GenBank/DDBJ whole genome shotgun (WGS) entry which is preliminary data.</text>
</comment>
<protein>
    <submittedName>
        <fullName evidence="7">Glutathionylspermidine synthase</fullName>
    </submittedName>
</protein>
<dbReference type="Pfam" id="PF03738">
    <property type="entry name" value="GSP_synth"/>
    <property type="match status" value="1"/>
</dbReference>
<keyword evidence="1" id="KW-0436">Ligase</keyword>
<evidence type="ECO:0000313" key="7">
    <source>
        <dbReference type="EMBL" id="PKU53086.1"/>
    </source>
</evidence>
<evidence type="ECO:0000256" key="5">
    <source>
        <dbReference type="ARBA" id="ARBA00022842"/>
    </source>
</evidence>
<dbReference type="Gene3D" id="3.30.1490.330">
    <property type="match status" value="1"/>
</dbReference>
<dbReference type="RefSeq" id="WP_058843283.1">
    <property type="nucleotide sequence ID" value="NZ_PDFK01000001.1"/>
</dbReference>
<dbReference type="InterPro" id="IPR005494">
    <property type="entry name" value="GSPS_pre-ATP-grasp-like_dom"/>
</dbReference>
<evidence type="ECO:0000256" key="3">
    <source>
        <dbReference type="ARBA" id="ARBA00022741"/>
    </source>
</evidence>
<accession>A0A2I0V469</accession>
<dbReference type="GO" id="GO:0046872">
    <property type="term" value="F:metal ion binding"/>
    <property type="evidence" value="ECO:0007669"/>
    <property type="project" value="UniProtKB-KW"/>
</dbReference>
<reference evidence="7 8" key="1">
    <citation type="submission" date="2017-10" db="EMBL/GenBank/DDBJ databases">
        <title>Draft genome of Lysinibacillus fusiformis strain Juneja, a laboratory-derived pathogen of Drosophila melanogaster.</title>
        <authorList>
            <person name="Smith B.R."/>
            <person name="Unckless R.L."/>
        </authorList>
    </citation>
    <scope>NUCLEOTIDE SEQUENCE [LARGE SCALE GENOMIC DNA]</scope>
    <source>
        <strain evidence="7 8">Juneja</strain>
    </source>
</reference>
<organism evidence="7 8">
    <name type="scientific">Lysinibacillus fusiformis</name>
    <dbReference type="NCBI Taxonomy" id="28031"/>
    <lineage>
        <taxon>Bacteria</taxon>
        <taxon>Bacillati</taxon>
        <taxon>Bacillota</taxon>
        <taxon>Bacilli</taxon>
        <taxon>Bacillales</taxon>
        <taxon>Bacillaceae</taxon>
        <taxon>Lysinibacillus</taxon>
    </lineage>
</organism>
<dbReference type="SUPFAM" id="SSF56059">
    <property type="entry name" value="Glutathione synthetase ATP-binding domain-like"/>
    <property type="match status" value="1"/>
</dbReference>
<sequence length="417" mass="48451">MMNHTQQRQAFYSKFPDFFPDFEDLEYALYDVLELPKQQIDQLHYATQILWRIFLKVGKQFKHLSIDQLLALGIRPEMIPYIQLDYLQQQSVLARFDFVCTEEGHIKCLELNGETPFLVQETFEINEALCQHLGYNNPNDIIALQKTLSGALFAAMQYLHNVKKPKVVITGKAAKEDYEEYCQVQFIKRCIPFDIEYVPIQDLIIFTSDTPHIVQGLYTPAMEKIDILFRPAHPVEFLMDDVASDGDRIGLHLLELVKKRQLAIINPPAAYVLQSKILLWLIWERRNDPLLFTAEERVAIQQYMLPTYLSAEPFIRNNLPYVKKPVYSREGNTVEIYAASGQKINASISTHYDDNLFIFQQYVEMPSMTIQLKEGYQTKKWLIGSFVADNRACGLSCRVGNQITEWDSHWLAVGYRD</sequence>
<gene>
    <name evidence="7" type="ORF">CRI88_01780</name>
</gene>
<evidence type="ECO:0000256" key="4">
    <source>
        <dbReference type="ARBA" id="ARBA00022840"/>
    </source>
</evidence>
<keyword evidence="5" id="KW-0460">Magnesium</keyword>